<proteinExistence type="predicted"/>
<comment type="caution">
    <text evidence="1">The sequence shown here is derived from an EMBL/GenBank/DDBJ whole genome shotgun (WGS) entry which is preliminary data.</text>
</comment>
<name>A0A7W2EI80_9BURK</name>
<dbReference type="EMBL" id="JACEZS010000010">
    <property type="protein sequence ID" value="MBA5606267.1"/>
    <property type="molecule type" value="Genomic_DNA"/>
</dbReference>
<evidence type="ECO:0000313" key="1">
    <source>
        <dbReference type="EMBL" id="MBA5606267.1"/>
    </source>
</evidence>
<evidence type="ECO:0000313" key="2">
    <source>
        <dbReference type="Proteomes" id="UP000566711"/>
    </source>
</evidence>
<dbReference type="AlphaFoldDB" id="A0A7W2EI80"/>
<keyword evidence="2" id="KW-1185">Reference proteome</keyword>
<gene>
    <name evidence="1" type="ORF">H3H36_12975</name>
</gene>
<reference evidence="1 2" key="1">
    <citation type="submission" date="2020-07" db="EMBL/GenBank/DDBJ databases">
        <title>Novel species isolated from subtropical streams in China.</title>
        <authorList>
            <person name="Lu H."/>
        </authorList>
    </citation>
    <scope>NUCLEOTIDE SEQUENCE [LARGE SCALE GENOMIC DNA]</scope>
    <source>
        <strain evidence="1 2">FT3S</strain>
    </source>
</reference>
<sequence length="185" mass="20944">MAAVLILSILDPKKKLFESDFPASVVKERDEPAGNLLARGERRVTNELHDTEKFCRAASPHFSSKTSRIHPRQSMNAISDQQVQRLPKNKMEHKVLFAEIVDESTVTITRPDVSLLKVHKVLGIDVKYERVCLTKIFFCCGINATAITREHKKRGRCNLPSPSYILRCANCASGVNLLAARRRYR</sequence>
<protein>
    <submittedName>
        <fullName evidence="1">Uncharacterized protein</fullName>
    </submittedName>
</protein>
<accession>A0A7W2EI80</accession>
<dbReference type="Proteomes" id="UP000566711">
    <property type="component" value="Unassembled WGS sequence"/>
</dbReference>
<organism evidence="1 2">
    <name type="scientific">Rugamonas fusca</name>
    <dbReference type="NCBI Taxonomy" id="2758568"/>
    <lineage>
        <taxon>Bacteria</taxon>
        <taxon>Pseudomonadati</taxon>
        <taxon>Pseudomonadota</taxon>
        <taxon>Betaproteobacteria</taxon>
        <taxon>Burkholderiales</taxon>
        <taxon>Oxalobacteraceae</taxon>
        <taxon>Telluria group</taxon>
        <taxon>Rugamonas</taxon>
    </lineage>
</organism>